<dbReference type="AlphaFoldDB" id="A0AAV3TE55"/>
<keyword evidence="2" id="KW-0472">Membrane</keyword>
<evidence type="ECO:0000313" key="4">
    <source>
        <dbReference type="Proteomes" id="UP001500420"/>
    </source>
</evidence>
<keyword evidence="2" id="KW-1133">Transmembrane helix</keyword>
<name>A0AAV3TE55_9EURY</name>
<evidence type="ECO:0000313" key="3">
    <source>
        <dbReference type="EMBL" id="GAA0682075.1"/>
    </source>
</evidence>
<dbReference type="Proteomes" id="UP001500420">
    <property type="component" value="Unassembled WGS sequence"/>
</dbReference>
<comment type="caution">
    <text evidence="3">The sequence shown here is derived from an EMBL/GenBank/DDBJ whole genome shotgun (WGS) entry which is preliminary data.</text>
</comment>
<evidence type="ECO:0000256" key="1">
    <source>
        <dbReference type="SAM" id="MobiDB-lite"/>
    </source>
</evidence>
<dbReference type="RefSeq" id="WP_343775623.1">
    <property type="nucleotide sequence ID" value="NZ_BAAADV010000008.1"/>
</dbReference>
<gene>
    <name evidence="3" type="ORF">GCM10009020_34030</name>
</gene>
<keyword evidence="2" id="KW-0812">Transmembrane</keyword>
<accession>A0AAV3TE55</accession>
<dbReference type="EMBL" id="BAAADV010000008">
    <property type="protein sequence ID" value="GAA0682075.1"/>
    <property type="molecule type" value="Genomic_DNA"/>
</dbReference>
<evidence type="ECO:0000256" key="2">
    <source>
        <dbReference type="SAM" id="Phobius"/>
    </source>
</evidence>
<feature type="region of interest" description="Disordered" evidence="1">
    <location>
        <begin position="117"/>
        <end position="141"/>
    </location>
</feature>
<feature type="compositionally biased region" description="Basic and acidic residues" evidence="1">
    <location>
        <begin position="129"/>
        <end position="141"/>
    </location>
</feature>
<feature type="transmembrane region" description="Helical" evidence="2">
    <location>
        <begin position="167"/>
        <end position="187"/>
    </location>
</feature>
<organism evidence="3 4">
    <name type="scientific">Natronoarchaeum mannanilyticum</name>
    <dbReference type="NCBI Taxonomy" id="926360"/>
    <lineage>
        <taxon>Archaea</taxon>
        <taxon>Methanobacteriati</taxon>
        <taxon>Methanobacteriota</taxon>
        <taxon>Stenosarchaea group</taxon>
        <taxon>Halobacteria</taxon>
        <taxon>Halobacteriales</taxon>
        <taxon>Natronoarchaeaceae</taxon>
    </lineage>
</organism>
<sequence length="190" mass="20736">MDRRTAVGTALLALAIILFTVPTLFPVQAVLTHDTTAVTFDGRDKLEEDGVTIIPYENLSDRGQELYVRTLENGGTYRTSPGQGAPEFDYMTGAERSQARRENPDTRPGYVAIERPENATLPTADEPFNQDRRARDEGAESHHKTVMRYDMMEVSKGPPPLGSTPQLLRLAASLLAVLSAGIGGYLASSQ</sequence>
<proteinExistence type="predicted"/>
<evidence type="ECO:0008006" key="5">
    <source>
        <dbReference type="Google" id="ProtNLM"/>
    </source>
</evidence>
<protein>
    <recommendedName>
        <fullName evidence="5">DUF3592 domain-containing protein</fullName>
    </recommendedName>
</protein>
<reference evidence="3 4" key="1">
    <citation type="journal article" date="2019" name="Int. J. Syst. Evol. Microbiol.">
        <title>The Global Catalogue of Microorganisms (GCM) 10K type strain sequencing project: providing services to taxonomists for standard genome sequencing and annotation.</title>
        <authorList>
            <consortium name="The Broad Institute Genomics Platform"/>
            <consortium name="The Broad Institute Genome Sequencing Center for Infectious Disease"/>
            <person name="Wu L."/>
            <person name="Ma J."/>
        </authorList>
    </citation>
    <scope>NUCLEOTIDE SEQUENCE [LARGE SCALE GENOMIC DNA]</scope>
    <source>
        <strain evidence="3 4">JCM 16328</strain>
    </source>
</reference>
<keyword evidence="4" id="KW-1185">Reference proteome</keyword>